<evidence type="ECO:0000256" key="4">
    <source>
        <dbReference type="ARBA" id="ARBA00023157"/>
    </source>
</evidence>
<keyword evidence="2" id="KW-0732">Signal</keyword>
<organism evidence="9">
    <name type="scientific">Medioppia subpectinata</name>
    <dbReference type="NCBI Taxonomy" id="1979941"/>
    <lineage>
        <taxon>Eukaryota</taxon>
        <taxon>Metazoa</taxon>
        <taxon>Ecdysozoa</taxon>
        <taxon>Arthropoda</taxon>
        <taxon>Chelicerata</taxon>
        <taxon>Arachnida</taxon>
        <taxon>Acari</taxon>
        <taxon>Acariformes</taxon>
        <taxon>Sarcoptiformes</taxon>
        <taxon>Oribatida</taxon>
        <taxon>Brachypylina</taxon>
        <taxon>Oppioidea</taxon>
        <taxon>Oppiidae</taxon>
        <taxon>Medioppia</taxon>
    </lineage>
</organism>
<dbReference type="SUPFAM" id="SSF57535">
    <property type="entry name" value="Complement control module/SCR domain"/>
    <property type="match status" value="2"/>
</dbReference>
<keyword evidence="10" id="KW-1185">Reference proteome</keyword>
<dbReference type="CDD" id="cd00033">
    <property type="entry name" value="CCP"/>
    <property type="match status" value="2"/>
</dbReference>
<keyword evidence="5" id="KW-0325">Glycoprotein</keyword>
<proteinExistence type="predicted"/>
<evidence type="ECO:0000256" key="3">
    <source>
        <dbReference type="ARBA" id="ARBA00022737"/>
    </source>
</evidence>
<keyword evidence="7" id="KW-0472">Membrane</keyword>
<keyword evidence="1 6" id="KW-0768">Sushi</keyword>
<dbReference type="InterPro" id="IPR035976">
    <property type="entry name" value="Sushi/SCR/CCP_sf"/>
</dbReference>
<name>A0A7R9KVX9_9ACAR</name>
<accession>A0A7R9KVX9</accession>
<feature type="domain" description="Sushi" evidence="8">
    <location>
        <begin position="120"/>
        <end position="173"/>
    </location>
</feature>
<evidence type="ECO:0000256" key="5">
    <source>
        <dbReference type="ARBA" id="ARBA00023180"/>
    </source>
</evidence>
<dbReference type="Pfam" id="PF00084">
    <property type="entry name" value="Sushi"/>
    <property type="match status" value="2"/>
</dbReference>
<feature type="disulfide bond" evidence="6">
    <location>
        <begin position="144"/>
        <end position="171"/>
    </location>
</feature>
<keyword evidence="7" id="KW-0812">Transmembrane</keyword>
<keyword evidence="3" id="KW-0677">Repeat</keyword>
<keyword evidence="7" id="KW-1133">Transmembrane helix</keyword>
<evidence type="ECO:0000313" key="10">
    <source>
        <dbReference type="Proteomes" id="UP000759131"/>
    </source>
</evidence>
<dbReference type="Gene3D" id="2.10.70.10">
    <property type="entry name" value="Complement Module, domain 1"/>
    <property type="match status" value="2"/>
</dbReference>
<comment type="caution">
    <text evidence="6">Lacks conserved residue(s) required for the propagation of feature annotation.</text>
</comment>
<evidence type="ECO:0000256" key="7">
    <source>
        <dbReference type="SAM" id="Phobius"/>
    </source>
</evidence>
<keyword evidence="4 6" id="KW-1015">Disulfide bond</keyword>
<protein>
    <recommendedName>
        <fullName evidence="8">Sushi domain-containing protein</fullName>
    </recommendedName>
</protein>
<sequence length="293" mass="32391">KWQLRFNDTQPITSFWLQLKPGGMYGNLVTWGSSGKNATYRPITAKVGSTFCEPKDIYDYDKRITHISFICNHDPTAAEQGAYSTGADEIVLYLDPKRMANKFDPQNVSLCSLSIFHSSELCGVPERPLNSLVQVVNQVAIYSCVDGYELIGPKRIPCLGNGQWAREFPVCRLKHSHCPQVVDKFGIFSTYHNRAPDGSIMYGTIVTARCATTLYGITGRPLLVSSRTRICQSDGSWSGTQPFCIDSDKYKPKSTVNSYGMSSKALVIVIMVGITAVIVLLIIALVGRTSQKK</sequence>
<dbReference type="PANTHER" id="PTHR46393">
    <property type="entry name" value="SUSHI DOMAIN-CONTAINING PROTEIN"/>
    <property type="match status" value="1"/>
</dbReference>
<evidence type="ECO:0000259" key="8">
    <source>
        <dbReference type="PROSITE" id="PS50923"/>
    </source>
</evidence>
<feature type="domain" description="Sushi" evidence="8">
    <location>
        <begin position="176"/>
        <end position="246"/>
    </location>
</feature>
<evidence type="ECO:0000256" key="6">
    <source>
        <dbReference type="PROSITE-ProRule" id="PRU00302"/>
    </source>
</evidence>
<evidence type="ECO:0000256" key="2">
    <source>
        <dbReference type="ARBA" id="ARBA00022729"/>
    </source>
</evidence>
<evidence type="ECO:0000313" key="9">
    <source>
        <dbReference type="EMBL" id="CAD7630268.1"/>
    </source>
</evidence>
<dbReference type="OrthoDB" id="6493906at2759"/>
<dbReference type="AlphaFoldDB" id="A0A7R9KVX9"/>
<dbReference type="EMBL" id="CAJPIZ010007902">
    <property type="protein sequence ID" value="CAG2110698.1"/>
    <property type="molecule type" value="Genomic_DNA"/>
</dbReference>
<dbReference type="PROSITE" id="PS50923">
    <property type="entry name" value="SUSHI"/>
    <property type="match status" value="2"/>
</dbReference>
<dbReference type="SMART" id="SM00032">
    <property type="entry name" value="CCP"/>
    <property type="match status" value="2"/>
</dbReference>
<dbReference type="PANTHER" id="PTHR46393:SF7">
    <property type="entry name" value="COMPLEMENT C2"/>
    <property type="match status" value="1"/>
</dbReference>
<feature type="transmembrane region" description="Helical" evidence="7">
    <location>
        <begin position="265"/>
        <end position="287"/>
    </location>
</feature>
<feature type="non-terminal residue" evidence="9">
    <location>
        <position position="293"/>
    </location>
</feature>
<reference evidence="9" key="1">
    <citation type="submission" date="2020-11" db="EMBL/GenBank/DDBJ databases">
        <authorList>
            <person name="Tran Van P."/>
        </authorList>
    </citation>
    <scope>NUCLEOTIDE SEQUENCE</scope>
</reference>
<evidence type="ECO:0000256" key="1">
    <source>
        <dbReference type="ARBA" id="ARBA00022659"/>
    </source>
</evidence>
<dbReference type="Proteomes" id="UP000759131">
    <property type="component" value="Unassembled WGS sequence"/>
</dbReference>
<dbReference type="EMBL" id="OC862477">
    <property type="protein sequence ID" value="CAD7630268.1"/>
    <property type="molecule type" value="Genomic_DNA"/>
</dbReference>
<dbReference type="InterPro" id="IPR000436">
    <property type="entry name" value="Sushi_SCR_CCP_dom"/>
</dbReference>
<gene>
    <name evidence="9" type="ORF">OSB1V03_LOCUS10681</name>
</gene>